<comment type="caution">
    <text evidence="2">The sequence shown here is derived from an EMBL/GenBank/DDBJ whole genome shotgun (WGS) entry which is preliminary data.</text>
</comment>
<feature type="compositionally biased region" description="Basic residues" evidence="1">
    <location>
        <begin position="67"/>
        <end position="76"/>
    </location>
</feature>
<feature type="compositionally biased region" description="Polar residues" evidence="1">
    <location>
        <begin position="54"/>
        <end position="65"/>
    </location>
</feature>
<sequence>MKPLIQDSMNKSRPAIPMAQQFTIIQQAPIVPDSTIILTSEMTQMVTEDIPEIDTSSSKTTIDNSKSGKKSQRFWKAKSSTSGKQKDNQIGQSKPSAVNNNKSKSHEKSRTKVIKKVIIPQVTVTPDEKLYSIQDILIYNIPVQWSKEDILNHLTAWASRLLCRSNSYRNTKWLNYV</sequence>
<feature type="region of interest" description="Disordered" evidence="1">
    <location>
        <begin position="48"/>
        <end position="110"/>
    </location>
</feature>
<evidence type="ECO:0000313" key="3">
    <source>
        <dbReference type="Proteomes" id="UP000615446"/>
    </source>
</evidence>
<gene>
    <name evidence="2" type="ORF">RCL2_000827000</name>
</gene>
<name>A0A8H3L6V2_9GLOM</name>
<evidence type="ECO:0000256" key="1">
    <source>
        <dbReference type="SAM" id="MobiDB-lite"/>
    </source>
</evidence>
<dbReference type="AlphaFoldDB" id="A0A8H3L6V2"/>
<evidence type="ECO:0000313" key="2">
    <source>
        <dbReference type="EMBL" id="GES81010.1"/>
    </source>
</evidence>
<reference evidence="2" key="1">
    <citation type="submission" date="2019-10" db="EMBL/GenBank/DDBJ databases">
        <title>Conservation and host-specific expression of non-tandemly repeated heterogenous ribosome RNA gene in arbuscular mycorrhizal fungi.</title>
        <authorList>
            <person name="Maeda T."/>
            <person name="Kobayashi Y."/>
            <person name="Nakagawa T."/>
            <person name="Ezawa T."/>
            <person name="Yamaguchi K."/>
            <person name="Bino T."/>
            <person name="Nishimoto Y."/>
            <person name="Shigenobu S."/>
            <person name="Kawaguchi M."/>
        </authorList>
    </citation>
    <scope>NUCLEOTIDE SEQUENCE</scope>
    <source>
        <strain evidence="2">HR1</strain>
    </source>
</reference>
<dbReference type="EMBL" id="BLAL01000053">
    <property type="protein sequence ID" value="GES81010.1"/>
    <property type="molecule type" value="Genomic_DNA"/>
</dbReference>
<proteinExistence type="predicted"/>
<feature type="compositionally biased region" description="Polar residues" evidence="1">
    <location>
        <begin position="78"/>
        <end position="102"/>
    </location>
</feature>
<protein>
    <submittedName>
        <fullName evidence="2">Uncharacterized protein</fullName>
    </submittedName>
</protein>
<accession>A0A8H3L6V2</accession>
<dbReference type="Proteomes" id="UP000615446">
    <property type="component" value="Unassembled WGS sequence"/>
</dbReference>
<organism evidence="2 3">
    <name type="scientific">Rhizophagus clarus</name>
    <dbReference type="NCBI Taxonomy" id="94130"/>
    <lineage>
        <taxon>Eukaryota</taxon>
        <taxon>Fungi</taxon>
        <taxon>Fungi incertae sedis</taxon>
        <taxon>Mucoromycota</taxon>
        <taxon>Glomeromycotina</taxon>
        <taxon>Glomeromycetes</taxon>
        <taxon>Glomerales</taxon>
        <taxon>Glomeraceae</taxon>
        <taxon>Rhizophagus</taxon>
    </lineage>
</organism>